<accession>A0AAN7VCN7</accession>
<dbReference type="Proteomes" id="UP001329430">
    <property type="component" value="Chromosome 3"/>
</dbReference>
<proteinExistence type="predicted"/>
<gene>
    <name evidence="1" type="ORF">RI129_004334</name>
</gene>
<sequence length="278" mass="33876">MRELAKKGNRLVGKVWGVGERVFGKDMEKRRWIFDKLVKSVMVYGAEIWGWKVWEKMEKIQEKYWRWTLGLNRETPGYIVEEETKFEKIRVQTGKRAVKYEEEVKKRNEIVMVNECMREIRKERIRYGQEERRLFYERVGYAREEIERRREEGRDMVEELVARDKDVQGQERRERIAEGRYNEGYMEIMVEGKADYIVSGMELKEKRMVARFRCGNEENESRYWWEDEKRICRMCGEGRETIWHMMREKVILGVKGEGVEWMKGVLESRERVERRGQV</sequence>
<protein>
    <submittedName>
        <fullName evidence="1">Uncharacterized protein</fullName>
    </submittedName>
</protein>
<organism evidence="1 2">
    <name type="scientific">Pyrocoelia pectoralis</name>
    <dbReference type="NCBI Taxonomy" id="417401"/>
    <lineage>
        <taxon>Eukaryota</taxon>
        <taxon>Metazoa</taxon>
        <taxon>Ecdysozoa</taxon>
        <taxon>Arthropoda</taxon>
        <taxon>Hexapoda</taxon>
        <taxon>Insecta</taxon>
        <taxon>Pterygota</taxon>
        <taxon>Neoptera</taxon>
        <taxon>Endopterygota</taxon>
        <taxon>Coleoptera</taxon>
        <taxon>Polyphaga</taxon>
        <taxon>Elateriformia</taxon>
        <taxon>Elateroidea</taxon>
        <taxon>Lampyridae</taxon>
        <taxon>Lampyrinae</taxon>
        <taxon>Pyrocoelia</taxon>
    </lineage>
</organism>
<name>A0AAN7VCN7_9COLE</name>
<keyword evidence="2" id="KW-1185">Reference proteome</keyword>
<reference evidence="1 2" key="1">
    <citation type="journal article" date="2024" name="Insects">
        <title>An Improved Chromosome-Level Genome Assembly of the Firefly Pyrocoelia pectoralis.</title>
        <authorList>
            <person name="Fu X."/>
            <person name="Meyer-Rochow V.B."/>
            <person name="Ballantyne L."/>
            <person name="Zhu X."/>
        </authorList>
    </citation>
    <scope>NUCLEOTIDE SEQUENCE [LARGE SCALE GENOMIC DNA]</scope>
    <source>
        <strain evidence="1">XCY_ONT2</strain>
    </source>
</reference>
<comment type="caution">
    <text evidence="1">The sequence shown here is derived from an EMBL/GenBank/DDBJ whole genome shotgun (WGS) entry which is preliminary data.</text>
</comment>
<dbReference type="AlphaFoldDB" id="A0AAN7VCN7"/>
<evidence type="ECO:0000313" key="1">
    <source>
        <dbReference type="EMBL" id="KAK5645870.1"/>
    </source>
</evidence>
<evidence type="ECO:0000313" key="2">
    <source>
        <dbReference type="Proteomes" id="UP001329430"/>
    </source>
</evidence>
<dbReference type="EMBL" id="JAVRBK010000003">
    <property type="protein sequence ID" value="KAK5645870.1"/>
    <property type="molecule type" value="Genomic_DNA"/>
</dbReference>